<name>A0A9X4JV94_9FIRM</name>
<proteinExistence type="predicted"/>
<dbReference type="AlphaFoldDB" id="A0A9X4JV94"/>
<comment type="caution">
    <text evidence="1">The sequence shown here is derived from an EMBL/GenBank/DDBJ whole genome shotgun (WGS) entry which is preliminary data.</text>
</comment>
<evidence type="ECO:0000313" key="1">
    <source>
        <dbReference type="EMBL" id="MDF9407901.1"/>
    </source>
</evidence>
<dbReference type="Proteomes" id="UP001154312">
    <property type="component" value="Unassembled WGS sequence"/>
</dbReference>
<dbReference type="EMBL" id="JAKOAV010000008">
    <property type="protein sequence ID" value="MDF9407901.1"/>
    <property type="molecule type" value="Genomic_DNA"/>
</dbReference>
<reference evidence="1" key="1">
    <citation type="submission" date="2022-02" db="EMBL/GenBank/DDBJ databases">
        <authorList>
            <person name="Leng L."/>
        </authorList>
    </citation>
    <scope>NUCLEOTIDE SEQUENCE</scope>
    <source>
        <strain evidence="1">JI</strain>
    </source>
</reference>
<sequence>MSSKLKILGVSDVSVGYGSPQILSFMKSLSEYIGHAESVLLEPDQPEKPPVENLIAEINVKRIYTTFHPHSSPGRVEYISNSTKKINKFKPDILVIFCTYSLPVLLKISYRPRYVIYYAIESTSAYGMFDIELNRRIDKLVDLIIYPEENRAKRDIELRGYKNIPSVILYNCANHDYEFSPLPSDQRNGRILYAGTIDRDLTFADYYLNNKVQDYPIDLYGLIGGDNQQILTESFFKLCGAERYLGYVENIVLARLRKNYAYSIVMWNPINDNFLYAAPNKFFESIFDCVPPIVAPHPQCKELVNRYKCGIVMDRWDYDSFCRSIEQALRIYGTLEYETMVGNCRKAIVKELNWEKQFEKIERFLRI</sequence>
<organism evidence="1 2">
    <name type="scientific">Pelotomaculum isophthalicicum JI</name>
    <dbReference type="NCBI Taxonomy" id="947010"/>
    <lineage>
        <taxon>Bacteria</taxon>
        <taxon>Bacillati</taxon>
        <taxon>Bacillota</taxon>
        <taxon>Clostridia</taxon>
        <taxon>Eubacteriales</taxon>
        <taxon>Desulfotomaculaceae</taxon>
        <taxon>Pelotomaculum</taxon>
    </lineage>
</organism>
<gene>
    <name evidence="1" type="ORF">L7E55_05930</name>
</gene>
<dbReference type="Gene3D" id="3.40.50.2000">
    <property type="entry name" value="Glycogen Phosphorylase B"/>
    <property type="match status" value="1"/>
</dbReference>
<dbReference type="SUPFAM" id="SSF53756">
    <property type="entry name" value="UDP-Glycosyltransferase/glycogen phosphorylase"/>
    <property type="match status" value="1"/>
</dbReference>
<keyword evidence="2" id="KW-1185">Reference proteome</keyword>
<accession>A0A9X4JV94</accession>
<evidence type="ECO:0000313" key="2">
    <source>
        <dbReference type="Proteomes" id="UP001154312"/>
    </source>
</evidence>
<protein>
    <submittedName>
        <fullName evidence="1">Glycosyltransferase</fullName>
    </submittedName>
</protein>
<dbReference type="RefSeq" id="WP_277443154.1">
    <property type="nucleotide sequence ID" value="NZ_JAKOAV010000008.1"/>
</dbReference>